<dbReference type="Pfam" id="PF04025">
    <property type="entry name" value="RemA-like"/>
    <property type="match status" value="1"/>
</dbReference>
<dbReference type="AlphaFoldDB" id="A0A0P9EU90"/>
<dbReference type="PATRIC" id="fig|471514.4.peg.3595"/>
<dbReference type="InterPro" id="IPR007169">
    <property type="entry name" value="RemA-like"/>
</dbReference>
<protein>
    <recommendedName>
        <fullName evidence="3">DUF370 domain-containing protein</fullName>
    </recommendedName>
</protein>
<accession>A0A0P9EU90</accession>
<sequence>MFIHIGGEKMVSLRDVIGIFAIHNSEPTDLTGLFPGHMKSESLTMVQSPGGEIKSAVLTPSHVYLSPISSLTLKRRAENLYRDLEDMETEEKTD</sequence>
<gene>
    <name evidence="1" type="ORF">AN477_17340</name>
</gene>
<keyword evidence="2" id="KW-1185">Reference proteome</keyword>
<proteinExistence type="predicted"/>
<name>A0A0P9EU90_9BACL</name>
<evidence type="ECO:0008006" key="3">
    <source>
        <dbReference type="Google" id="ProtNLM"/>
    </source>
</evidence>
<dbReference type="STRING" id="471514.AN477_17340"/>
<dbReference type="NCBIfam" id="NF046065">
    <property type="entry name" value="MtxRegRemB"/>
    <property type="match status" value="1"/>
</dbReference>
<dbReference type="Proteomes" id="UP000050482">
    <property type="component" value="Unassembled WGS sequence"/>
</dbReference>
<evidence type="ECO:0000313" key="2">
    <source>
        <dbReference type="Proteomes" id="UP000050482"/>
    </source>
</evidence>
<organism evidence="1 2">
    <name type="scientific">Alicyclobacillus ferrooxydans</name>
    <dbReference type="NCBI Taxonomy" id="471514"/>
    <lineage>
        <taxon>Bacteria</taxon>
        <taxon>Bacillati</taxon>
        <taxon>Bacillota</taxon>
        <taxon>Bacilli</taxon>
        <taxon>Bacillales</taxon>
        <taxon>Alicyclobacillaceae</taxon>
        <taxon>Alicyclobacillus</taxon>
    </lineage>
</organism>
<reference evidence="1 2" key="1">
    <citation type="submission" date="2015-09" db="EMBL/GenBank/DDBJ databases">
        <title>Draft genome sequence of Alicyclobacillus ferrooxydans DSM 22381.</title>
        <authorList>
            <person name="Hemp J."/>
        </authorList>
    </citation>
    <scope>NUCLEOTIDE SEQUENCE [LARGE SCALE GENOMIC DNA]</scope>
    <source>
        <strain evidence="1 2">TC-34</strain>
    </source>
</reference>
<dbReference type="EMBL" id="LJCO01000076">
    <property type="protein sequence ID" value="KPV42513.1"/>
    <property type="molecule type" value="Genomic_DNA"/>
</dbReference>
<evidence type="ECO:0000313" key="1">
    <source>
        <dbReference type="EMBL" id="KPV42513.1"/>
    </source>
</evidence>
<comment type="caution">
    <text evidence="1">The sequence shown here is derived from an EMBL/GenBank/DDBJ whole genome shotgun (WGS) entry which is preliminary data.</text>
</comment>